<gene>
    <name evidence="1" type="ORF">B4110_3598</name>
</gene>
<comment type="caution">
    <text evidence="1">The sequence shown here is derived from an EMBL/GenBank/DDBJ whole genome shotgun (WGS) entry which is preliminary data.</text>
</comment>
<name>A0A150N7V6_9BACL</name>
<accession>A0A150N7V6</accession>
<evidence type="ECO:0008006" key="3">
    <source>
        <dbReference type="Google" id="ProtNLM"/>
    </source>
</evidence>
<reference evidence="1 2" key="1">
    <citation type="submission" date="2016-01" db="EMBL/GenBank/DDBJ databases">
        <title>Draft Genome Sequences of Seven Thermophilic Sporeformers Isolated from Foods.</title>
        <authorList>
            <person name="Berendsen E.M."/>
            <person name="Wells-Bennik M.H."/>
            <person name="Krawcyk A.O."/>
            <person name="De Jong A."/>
            <person name="Holsappel S."/>
            <person name="Eijlander R.T."/>
            <person name="Kuipers O.P."/>
        </authorList>
    </citation>
    <scope>NUCLEOTIDE SEQUENCE [LARGE SCALE GENOMIC DNA]</scope>
    <source>
        <strain evidence="1 2">B4110</strain>
    </source>
</reference>
<organism evidence="1 2">
    <name type="scientific">Parageobacillus toebii</name>
    <dbReference type="NCBI Taxonomy" id="153151"/>
    <lineage>
        <taxon>Bacteria</taxon>
        <taxon>Bacillati</taxon>
        <taxon>Bacillota</taxon>
        <taxon>Bacilli</taxon>
        <taxon>Bacillales</taxon>
        <taxon>Anoxybacillaceae</taxon>
        <taxon>Parageobacillus</taxon>
    </lineage>
</organism>
<dbReference type="Pfam" id="PF08863">
    <property type="entry name" value="YolD"/>
    <property type="match status" value="1"/>
</dbReference>
<dbReference type="EMBL" id="LQYW01000007">
    <property type="protein sequence ID" value="KYD32768.1"/>
    <property type="molecule type" value="Genomic_DNA"/>
</dbReference>
<evidence type="ECO:0000313" key="2">
    <source>
        <dbReference type="Proteomes" id="UP000075324"/>
    </source>
</evidence>
<dbReference type="Proteomes" id="UP000075324">
    <property type="component" value="Unassembled WGS sequence"/>
</dbReference>
<dbReference type="RefSeq" id="WP_062677250.1">
    <property type="nucleotide sequence ID" value="NZ_LQYW01000007.1"/>
</dbReference>
<protein>
    <recommendedName>
        <fullName evidence="3">YolD-like protein</fullName>
    </recommendedName>
</protein>
<dbReference type="AlphaFoldDB" id="A0A150N7V6"/>
<sequence>MNHRERGIIKYSPFLMPEHRKMLKELREKEERIHPFHHDEQQYEEWNRIIFEAMEFASYLSIQYIHNYRLCFVIGRVHYYDQPNQTLRFKEKDSGKIYYIHVPSIKDIKIAPFSP</sequence>
<dbReference type="InterPro" id="IPR014962">
    <property type="entry name" value="YolD"/>
</dbReference>
<proteinExistence type="predicted"/>
<evidence type="ECO:0000313" key="1">
    <source>
        <dbReference type="EMBL" id="KYD32768.1"/>
    </source>
</evidence>
<dbReference type="PATRIC" id="fig|153151.4.peg.3893"/>